<protein>
    <submittedName>
        <fullName evidence="2">Uncharacterized protein</fullName>
    </submittedName>
</protein>
<evidence type="ECO:0000313" key="3">
    <source>
        <dbReference type="Proteomes" id="UP000215158"/>
    </source>
</evidence>
<keyword evidence="1" id="KW-0472">Membrane</keyword>
<dbReference type="KEGG" id="parb:CJU94_36600"/>
<keyword evidence="1" id="KW-0812">Transmembrane</keyword>
<keyword evidence="3" id="KW-1185">Reference proteome</keyword>
<feature type="transmembrane region" description="Helical" evidence="1">
    <location>
        <begin position="129"/>
        <end position="147"/>
    </location>
</feature>
<dbReference type="OrthoDB" id="8854344at2"/>
<feature type="transmembrane region" description="Helical" evidence="1">
    <location>
        <begin position="67"/>
        <end position="91"/>
    </location>
</feature>
<gene>
    <name evidence="2" type="ORF">CJU94_36600</name>
</gene>
<dbReference type="AlphaFoldDB" id="A0A248VXG1"/>
<evidence type="ECO:0000256" key="1">
    <source>
        <dbReference type="SAM" id="Phobius"/>
    </source>
</evidence>
<accession>A0A248VXG1</accession>
<dbReference type="Proteomes" id="UP000215158">
    <property type="component" value="Plasmid pBN2"/>
</dbReference>
<reference evidence="2 3" key="1">
    <citation type="submission" date="2017-08" db="EMBL/GenBank/DDBJ databases">
        <title>Identification and genetic characteristics of simultaneous BTEX- and naphthalene-degrading Paraburkholderia sp. BN5 isolated from petroleum-contaminated soil.</title>
        <authorList>
            <person name="Lee Y."/>
            <person name="Jeon C.O."/>
        </authorList>
    </citation>
    <scope>NUCLEOTIDE SEQUENCE [LARGE SCALE GENOMIC DNA]</scope>
    <source>
        <strain evidence="2 3">BN5</strain>
        <plasmid evidence="2 3">pBN2</plasmid>
    </source>
</reference>
<geneLocation type="plasmid" evidence="2 3">
    <name>pBN2</name>
</geneLocation>
<organism evidence="2 3">
    <name type="scientific">Paraburkholderia aromaticivorans</name>
    <dbReference type="NCBI Taxonomy" id="2026199"/>
    <lineage>
        <taxon>Bacteria</taxon>
        <taxon>Pseudomonadati</taxon>
        <taxon>Pseudomonadota</taxon>
        <taxon>Betaproteobacteria</taxon>
        <taxon>Burkholderiales</taxon>
        <taxon>Burkholderiaceae</taxon>
        <taxon>Paraburkholderia</taxon>
    </lineage>
</organism>
<dbReference type="EMBL" id="CP022992">
    <property type="protein sequence ID" value="ASW03719.1"/>
    <property type="molecule type" value="Genomic_DNA"/>
</dbReference>
<feature type="transmembrane region" description="Helical" evidence="1">
    <location>
        <begin position="16"/>
        <end position="37"/>
    </location>
</feature>
<sequence>MSVAAPRKRARASWPLHAWLLAAVGGAMIVIGFYFIFVRPPLLPEDLHYMAVSSERLQAAAPRFARWLGWVFTVLGGYVGGTGVLLVHLALGAFAQRKPYAVLVAALAGGLTTGLMSVSNLAIGSHFRFVLLALTAVWVAALVCSCLNTKRRQSTH</sequence>
<keyword evidence="2" id="KW-0614">Plasmid</keyword>
<feature type="transmembrane region" description="Helical" evidence="1">
    <location>
        <begin position="100"/>
        <end position="123"/>
    </location>
</feature>
<keyword evidence="1" id="KW-1133">Transmembrane helix</keyword>
<evidence type="ECO:0000313" key="2">
    <source>
        <dbReference type="EMBL" id="ASW03719.1"/>
    </source>
</evidence>
<proteinExistence type="predicted"/>
<name>A0A248VXG1_9BURK</name>